<evidence type="ECO:0000313" key="5">
    <source>
        <dbReference type="Proteomes" id="UP000325113"/>
    </source>
</evidence>
<evidence type="ECO:0000313" key="2">
    <source>
        <dbReference type="EMBL" id="KAA0164273.1"/>
    </source>
</evidence>
<evidence type="ECO:0000313" key="4">
    <source>
        <dbReference type="Proteomes" id="UP000324907"/>
    </source>
</evidence>
<evidence type="ECO:0008006" key="6">
    <source>
        <dbReference type="Google" id="ProtNLM"/>
    </source>
</evidence>
<evidence type="ECO:0000313" key="3">
    <source>
        <dbReference type="EMBL" id="KAA0168698.1"/>
    </source>
</evidence>
<protein>
    <recommendedName>
        <fullName evidence="6">Tetratricopeptide repeat protein</fullName>
    </recommendedName>
</protein>
<name>A0A5A8DTW7_CAFRO</name>
<organism evidence="3 4">
    <name type="scientific">Cafeteria roenbergensis</name>
    <name type="common">Marine flagellate</name>
    <dbReference type="NCBI Taxonomy" id="33653"/>
    <lineage>
        <taxon>Eukaryota</taxon>
        <taxon>Sar</taxon>
        <taxon>Stramenopiles</taxon>
        <taxon>Bigyra</taxon>
        <taxon>Opalozoa</taxon>
        <taxon>Bicosoecida</taxon>
        <taxon>Cafeteriaceae</taxon>
        <taxon>Cafeteria</taxon>
    </lineage>
</organism>
<keyword evidence="1" id="KW-0812">Transmembrane</keyword>
<accession>A0A5A8DTW7</accession>
<comment type="caution">
    <text evidence="3">The sequence shown here is derived from an EMBL/GenBank/DDBJ whole genome shotgun (WGS) entry which is preliminary data.</text>
</comment>
<keyword evidence="1" id="KW-1133">Transmembrane helix</keyword>
<feature type="transmembrane region" description="Helical" evidence="1">
    <location>
        <begin position="138"/>
        <end position="158"/>
    </location>
</feature>
<dbReference type="Gene3D" id="1.25.40.10">
    <property type="entry name" value="Tetratricopeptide repeat domain"/>
    <property type="match status" value="1"/>
</dbReference>
<proteinExistence type="predicted"/>
<gene>
    <name evidence="3" type="ORF">FNF28_02437</name>
    <name evidence="2" type="ORF">FNF31_02507</name>
</gene>
<dbReference type="AlphaFoldDB" id="A0A5A8DTW7"/>
<dbReference type="EMBL" id="VLTL01000027">
    <property type="protein sequence ID" value="KAA0168698.1"/>
    <property type="molecule type" value="Genomic_DNA"/>
</dbReference>
<dbReference type="EMBL" id="VLTM01000018">
    <property type="protein sequence ID" value="KAA0164273.1"/>
    <property type="molecule type" value="Genomic_DNA"/>
</dbReference>
<keyword evidence="1" id="KW-0472">Membrane</keyword>
<evidence type="ECO:0000256" key="1">
    <source>
        <dbReference type="SAM" id="Phobius"/>
    </source>
</evidence>
<dbReference type="InterPro" id="IPR011990">
    <property type="entry name" value="TPR-like_helical_dom_sf"/>
</dbReference>
<dbReference type="SUPFAM" id="SSF48452">
    <property type="entry name" value="TPR-like"/>
    <property type="match status" value="1"/>
</dbReference>
<reference evidence="4 5" key="1">
    <citation type="submission" date="2019-07" db="EMBL/GenBank/DDBJ databases">
        <title>Genomes of Cafeteria roenbergensis.</title>
        <authorList>
            <person name="Fischer M.G."/>
            <person name="Hackl T."/>
            <person name="Roman M."/>
        </authorList>
    </citation>
    <scope>NUCLEOTIDE SEQUENCE [LARGE SCALE GENOMIC DNA]</scope>
    <source>
        <strain evidence="2 5">Cflag</strain>
        <strain evidence="3 4">RCC970-E3</strain>
    </source>
</reference>
<dbReference type="Proteomes" id="UP000325113">
    <property type="component" value="Unassembled WGS sequence"/>
</dbReference>
<dbReference type="Proteomes" id="UP000324907">
    <property type="component" value="Unassembled WGS sequence"/>
</dbReference>
<sequence>MAVTPDEVRAVEEEIALRVKEFDPAAAEALRATARDRALDAAARADAQLNLAGQLAFAGDDADIAEAVKLLDAINTRHMPDDDHAECLFLRAVGLMRLGRHSECREALRELTDRHPAFMRGVALRDVFAAHVAVQGRAGLAIVIGGAIALGLAAWWFWPRGGVTSDAPAADAAAGRRYTGGYSHRPSSGLRGGGYSFGSPLRR</sequence>